<organism evidence="3 4">
    <name type="scientific">Erwinia mallotivora</name>
    <dbReference type="NCBI Taxonomy" id="69222"/>
    <lineage>
        <taxon>Bacteria</taxon>
        <taxon>Pseudomonadati</taxon>
        <taxon>Pseudomonadota</taxon>
        <taxon>Gammaproteobacteria</taxon>
        <taxon>Enterobacterales</taxon>
        <taxon>Erwiniaceae</taxon>
        <taxon>Erwinia</taxon>
    </lineage>
</organism>
<keyword evidence="4" id="KW-1185">Reference proteome</keyword>
<dbReference type="AlphaFoldDB" id="A0A014NTS2"/>
<protein>
    <submittedName>
        <fullName evidence="3">Uncharacterized protein</fullName>
    </submittedName>
</protein>
<proteinExistence type="predicted"/>
<dbReference type="InterPro" id="IPR041329">
    <property type="entry name" value="YubB_C"/>
</dbReference>
<dbReference type="OrthoDB" id="6452062at2"/>
<dbReference type="SUPFAM" id="SSF160940">
    <property type="entry name" value="Api92-like"/>
    <property type="match status" value="1"/>
</dbReference>
<dbReference type="Pfam" id="PF18406">
    <property type="entry name" value="DUF1281_C"/>
    <property type="match status" value="1"/>
</dbReference>
<reference evidence="3 4" key="1">
    <citation type="submission" date="2014-02" db="EMBL/GenBank/DDBJ databases">
        <title>Draft genome of Erwinia mallotivora strain BT-MARDI, a papaya dieback pathogen.</title>
        <authorList>
            <person name="Redzuan R."/>
            <person name="Abu Bakar N."/>
            <person name="Badrun R."/>
            <person name="Mohd Raih M.F."/>
            <person name="Rozano L."/>
            <person name="Mat Amin N."/>
        </authorList>
    </citation>
    <scope>NUCLEOTIDE SEQUENCE [LARGE SCALE GENOMIC DNA]</scope>
    <source>
        <strain evidence="3 4">BT-MARDI</strain>
    </source>
</reference>
<dbReference type="InterPro" id="IPR023136">
    <property type="entry name" value="Api92-like_dom_sf"/>
</dbReference>
<dbReference type="Pfam" id="PF06924">
    <property type="entry name" value="DUF1281"/>
    <property type="match status" value="1"/>
</dbReference>
<evidence type="ECO:0000259" key="1">
    <source>
        <dbReference type="Pfam" id="PF06924"/>
    </source>
</evidence>
<dbReference type="InterPro" id="IPR009694">
    <property type="entry name" value="DUF1281"/>
</dbReference>
<dbReference type="Gene3D" id="3.30.70.1270">
    <property type="entry name" value="Api92-like domains"/>
    <property type="match status" value="1"/>
</dbReference>
<evidence type="ECO:0000259" key="2">
    <source>
        <dbReference type="Pfam" id="PF18406"/>
    </source>
</evidence>
<feature type="domain" description="YubB ferredoxin-like" evidence="2">
    <location>
        <begin position="209"/>
        <end position="296"/>
    </location>
</feature>
<accession>A0A014NTS2</accession>
<evidence type="ECO:0000313" key="3">
    <source>
        <dbReference type="EMBL" id="EXU77225.1"/>
    </source>
</evidence>
<dbReference type="Gene3D" id="1.10.3530.10">
    <property type="entry name" value="Api92-like"/>
    <property type="match status" value="1"/>
</dbReference>
<dbReference type="PATRIC" id="fig|69222.5.peg.224"/>
<dbReference type="Proteomes" id="UP000019918">
    <property type="component" value="Unassembled WGS sequence"/>
</dbReference>
<name>A0A014NTS2_9GAMM</name>
<evidence type="ECO:0000313" key="4">
    <source>
        <dbReference type="Proteomes" id="UP000019918"/>
    </source>
</evidence>
<sequence>MFSWCHNRLEITGKSVCIDVMQSWVAGTETPLYRHAIRRGIKLFLAGCAGILKPVKFTEYVPYPMLTASGTGTHIAPNQAFQHFLELLERDAWLDGTTLSRLEKIWQMSDIGSLKWESIPLSARQIMTQLMAVHGADWFGMAGAGGQFDPQERWEWLNALPETTCHCDMLMVMPSRLGTELTGNSGLFKGLSSTSELYVQLYGMEFPAGHQARWNREDMSSLTLILSTPWYPPSGEVMGEMSQMFDCEIRHYWLSPDISLSGYNCFDRGDHVDSGPWPAEASAVSTHGENTRMYLVGSEVQDAPTSVALHYGSIRA</sequence>
<dbReference type="RefSeq" id="WP_034933318.1">
    <property type="nucleotide sequence ID" value="NZ_JFHN01000015.1"/>
</dbReference>
<feature type="domain" description="DUF1281" evidence="1">
    <location>
        <begin position="30"/>
        <end position="205"/>
    </location>
</feature>
<comment type="caution">
    <text evidence="3">The sequence shown here is derived from an EMBL/GenBank/DDBJ whole genome shotgun (WGS) entry which is preliminary data.</text>
</comment>
<dbReference type="EMBL" id="JFHN01000015">
    <property type="protein sequence ID" value="EXU77225.1"/>
    <property type="molecule type" value="Genomic_DNA"/>
</dbReference>
<gene>
    <name evidence="3" type="ORF">BG55_01030</name>
</gene>